<dbReference type="EMBL" id="DS113775">
    <property type="protein sequence ID" value="EAX96079.1"/>
    <property type="molecule type" value="Genomic_DNA"/>
</dbReference>
<dbReference type="InterPro" id="IPR051488">
    <property type="entry name" value="WD_repeat_striatin"/>
</dbReference>
<dbReference type="PROSITE" id="PS50082">
    <property type="entry name" value="WD_REPEATS_2"/>
    <property type="match status" value="1"/>
</dbReference>
<dbReference type="InParanoid" id="A2FG83"/>
<keyword evidence="4" id="KW-1185">Reference proteome</keyword>
<feature type="region of interest" description="Disordered" evidence="2">
    <location>
        <begin position="60"/>
        <end position="167"/>
    </location>
</feature>
<accession>A2FG83</accession>
<sequence length="471" mass="51995">MLSFQDTEAKLAELDSIEKGWEEERKQMEETIKQYNKAKEDFFLKKPDLLAQIKALQKELEELQKNSPPPQETPKSEEKPAENQANTQQNTQQNTNPPQEIQPPKSEPVVAPQPQPVPETPKIPEKVEDKVLKDIQIEAPKTAKKGKKPLKKKSSKSKESSAATESDPSKFEYGLKYTLAHHVDTIRSIVFHPTLPLLASASDDGTIRFTNVLFKIPKRVASPKQYMSIRVKDVPILAMATKGNSLYTGAVDGLVQQFDFGRGDEDIFAVHGKADHHLLNFFEAGDAIWSIAAHEKSSYIVAVCADKSIRLLDSTTLEQKNSIPTDSPPTSAAFDENGESYAVGCQDGTILIMKGPDLQEKKKFDSFIYSITRYNDTFAVGFENGKIAFLDGADEIQAHNEAVTSMCTLGPALISGSNDCFVKAFIDGEQKLAERVSEKKFAEGVLAVASSDTMFVAATSDGYLKVFVKAK</sequence>
<evidence type="ECO:0008006" key="5">
    <source>
        <dbReference type="Google" id="ProtNLM"/>
    </source>
</evidence>
<feature type="compositionally biased region" description="Basic and acidic residues" evidence="2">
    <location>
        <begin position="122"/>
        <end position="136"/>
    </location>
</feature>
<dbReference type="RefSeq" id="XP_001309009.1">
    <property type="nucleotide sequence ID" value="XM_001309008.1"/>
</dbReference>
<dbReference type="GO" id="GO:0009966">
    <property type="term" value="P:regulation of signal transduction"/>
    <property type="evidence" value="ECO:0000318"/>
    <property type="project" value="GO_Central"/>
</dbReference>
<dbReference type="InterPro" id="IPR015943">
    <property type="entry name" value="WD40/YVTN_repeat-like_dom_sf"/>
</dbReference>
<dbReference type="InterPro" id="IPR001680">
    <property type="entry name" value="WD40_rpt"/>
</dbReference>
<feature type="compositionally biased region" description="Basic residues" evidence="2">
    <location>
        <begin position="142"/>
        <end position="155"/>
    </location>
</feature>
<protein>
    <recommendedName>
        <fullName evidence="5">Striatin N-terminal domain-containing protein</fullName>
    </recommendedName>
</protein>
<gene>
    <name evidence="3" type="ORF">TVAG_063820</name>
</gene>
<dbReference type="AlphaFoldDB" id="A2FG83"/>
<dbReference type="SUPFAM" id="SSF50978">
    <property type="entry name" value="WD40 repeat-like"/>
    <property type="match status" value="1"/>
</dbReference>
<dbReference type="PANTHER" id="PTHR15653">
    <property type="entry name" value="STRIATIN"/>
    <property type="match status" value="1"/>
</dbReference>
<reference evidence="3" key="1">
    <citation type="submission" date="2006-10" db="EMBL/GenBank/DDBJ databases">
        <authorList>
            <person name="Amadeo P."/>
            <person name="Zhao Q."/>
            <person name="Wortman J."/>
            <person name="Fraser-Liggett C."/>
            <person name="Carlton J."/>
        </authorList>
    </citation>
    <scope>NUCLEOTIDE SEQUENCE</scope>
    <source>
        <strain evidence="3">G3</strain>
    </source>
</reference>
<dbReference type="STRING" id="5722.A2FG83"/>
<dbReference type="OrthoDB" id="727118at2759"/>
<evidence type="ECO:0000256" key="2">
    <source>
        <dbReference type="SAM" id="MobiDB-lite"/>
    </source>
</evidence>
<dbReference type="Gene3D" id="2.130.10.10">
    <property type="entry name" value="YVTN repeat-like/Quinoprotein amine dehydrogenase"/>
    <property type="match status" value="1"/>
</dbReference>
<feature type="compositionally biased region" description="Low complexity" evidence="2">
    <location>
        <begin position="82"/>
        <end position="110"/>
    </location>
</feature>
<dbReference type="SMART" id="SM00320">
    <property type="entry name" value="WD40"/>
    <property type="match status" value="5"/>
</dbReference>
<dbReference type="SMR" id="A2FG83"/>
<dbReference type="VEuPathDB" id="TrichDB:TVAGG3_0310280"/>
<evidence type="ECO:0000313" key="3">
    <source>
        <dbReference type="EMBL" id="EAX96079.1"/>
    </source>
</evidence>
<dbReference type="PANTHER" id="PTHR15653:SF0">
    <property type="entry name" value="CONNECTOR OF KINASE TO AP-1, ISOFORM E"/>
    <property type="match status" value="1"/>
</dbReference>
<evidence type="ECO:0000313" key="4">
    <source>
        <dbReference type="Proteomes" id="UP000001542"/>
    </source>
</evidence>
<organism evidence="3 4">
    <name type="scientific">Trichomonas vaginalis (strain ATCC PRA-98 / G3)</name>
    <dbReference type="NCBI Taxonomy" id="412133"/>
    <lineage>
        <taxon>Eukaryota</taxon>
        <taxon>Metamonada</taxon>
        <taxon>Parabasalia</taxon>
        <taxon>Trichomonadida</taxon>
        <taxon>Trichomonadidae</taxon>
        <taxon>Trichomonas</taxon>
    </lineage>
</organism>
<feature type="compositionally biased region" description="Pro residues" evidence="2">
    <location>
        <begin position="111"/>
        <end position="121"/>
    </location>
</feature>
<dbReference type="VEuPathDB" id="TrichDB:TVAG_063820"/>
<dbReference type="KEGG" id="tva:4753843"/>
<dbReference type="GO" id="GO:0090443">
    <property type="term" value="C:FAR/SIN/STRIPAK complex"/>
    <property type="evidence" value="ECO:0000318"/>
    <property type="project" value="GO_Central"/>
</dbReference>
<dbReference type="GO" id="GO:0030674">
    <property type="term" value="F:protein-macromolecule adaptor activity"/>
    <property type="evidence" value="ECO:0000318"/>
    <property type="project" value="GO_Central"/>
</dbReference>
<evidence type="ECO:0000256" key="1">
    <source>
        <dbReference type="PROSITE-ProRule" id="PRU00221"/>
    </source>
</evidence>
<reference evidence="3" key="2">
    <citation type="journal article" date="2007" name="Science">
        <title>Draft genome sequence of the sexually transmitted pathogen Trichomonas vaginalis.</title>
        <authorList>
            <person name="Carlton J.M."/>
            <person name="Hirt R.P."/>
            <person name="Silva J.C."/>
            <person name="Delcher A.L."/>
            <person name="Schatz M."/>
            <person name="Zhao Q."/>
            <person name="Wortman J.R."/>
            <person name="Bidwell S.L."/>
            <person name="Alsmark U.C.M."/>
            <person name="Besteiro S."/>
            <person name="Sicheritz-Ponten T."/>
            <person name="Noel C.J."/>
            <person name="Dacks J.B."/>
            <person name="Foster P.G."/>
            <person name="Simillion C."/>
            <person name="Van de Peer Y."/>
            <person name="Miranda-Saavedra D."/>
            <person name="Barton G.J."/>
            <person name="Westrop G.D."/>
            <person name="Mueller S."/>
            <person name="Dessi D."/>
            <person name="Fiori P.L."/>
            <person name="Ren Q."/>
            <person name="Paulsen I."/>
            <person name="Zhang H."/>
            <person name="Bastida-Corcuera F.D."/>
            <person name="Simoes-Barbosa A."/>
            <person name="Brown M.T."/>
            <person name="Hayes R.D."/>
            <person name="Mukherjee M."/>
            <person name="Okumura C.Y."/>
            <person name="Schneider R."/>
            <person name="Smith A.J."/>
            <person name="Vanacova S."/>
            <person name="Villalvazo M."/>
            <person name="Haas B.J."/>
            <person name="Pertea M."/>
            <person name="Feldblyum T.V."/>
            <person name="Utterback T.R."/>
            <person name="Shu C.L."/>
            <person name="Osoegawa K."/>
            <person name="de Jong P.J."/>
            <person name="Hrdy I."/>
            <person name="Horvathova L."/>
            <person name="Zubacova Z."/>
            <person name="Dolezal P."/>
            <person name="Malik S.B."/>
            <person name="Logsdon J.M. Jr."/>
            <person name="Henze K."/>
            <person name="Gupta A."/>
            <person name="Wang C.C."/>
            <person name="Dunne R.L."/>
            <person name="Upcroft J.A."/>
            <person name="Upcroft P."/>
            <person name="White O."/>
            <person name="Salzberg S.L."/>
            <person name="Tang P."/>
            <person name="Chiu C.-H."/>
            <person name="Lee Y.-S."/>
            <person name="Embley T.M."/>
            <person name="Coombs G.H."/>
            <person name="Mottram J.C."/>
            <person name="Tachezy J."/>
            <person name="Fraser-Liggett C.M."/>
            <person name="Johnson P.J."/>
        </authorList>
    </citation>
    <scope>NUCLEOTIDE SEQUENCE [LARGE SCALE GENOMIC DNA]</scope>
    <source>
        <strain evidence="3">G3</strain>
    </source>
</reference>
<dbReference type="Proteomes" id="UP000001542">
    <property type="component" value="Unassembled WGS sequence"/>
</dbReference>
<name>A2FG83_TRIV3</name>
<keyword evidence="1" id="KW-0853">WD repeat</keyword>
<dbReference type="eggNOG" id="KOG0642">
    <property type="taxonomic scope" value="Eukaryota"/>
</dbReference>
<proteinExistence type="predicted"/>
<dbReference type="OMA" id="TAWEANF"/>
<feature type="repeat" description="WD" evidence="1">
    <location>
        <begin position="179"/>
        <end position="209"/>
    </location>
</feature>
<dbReference type="Pfam" id="PF00400">
    <property type="entry name" value="WD40"/>
    <property type="match status" value="2"/>
</dbReference>
<dbReference type="InterPro" id="IPR036322">
    <property type="entry name" value="WD40_repeat_dom_sf"/>
</dbReference>